<evidence type="ECO:0000256" key="2">
    <source>
        <dbReference type="SAM" id="Phobius"/>
    </source>
</evidence>
<organism evidence="3 4">
    <name type="scientific">Monilinia fructigena</name>
    <dbReference type="NCBI Taxonomy" id="38457"/>
    <lineage>
        <taxon>Eukaryota</taxon>
        <taxon>Fungi</taxon>
        <taxon>Dikarya</taxon>
        <taxon>Ascomycota</taxon>
        <taxon>Pezizomycotina</taxon>
        <taxon>Leotiomycetes</taxon>
        <taxon>Helotiales</taxon>
        <taxon>Sclerotiniaceae</taxon>
        <taxon>Monilinia</taxon>
    </lineage>
</organism>
<dbReference type="OrthoDB" id="3529017at2759"/>
<dbReference type="EMBL" id="QKRW01000017">
    <property type="protein sequence ID" value="RAL63805.1"/>
    <property type="molecule type" value="Genomic_DNA"/>
</dbReference>
<protein>
    <submittedName>
        <fullName evidence="3">Uncharacterized protein</fullName>
    </submittedName>
</protein>
<feature type="transmembrane region" description="Helical" evidence="2">
    <location>
        <begin position="38"/>
        <end position="59"/>
    </location>
</feature>
<keyword evidence="4" id="KW-1185">Reference proteome</keyword>
<keyword evidence="2" id="KW-0812">Transmembrane</keyword>
<evidence type="ECO:0000256" key="1">
    <source>
        <dbReference type="SAM" id="MobiDB-lite"/>
    </source>
</evidence>
<evidence type="ECO:0000313" key="3">
    <source>
        <dbReference type="EMBL" id="RAL63805.1"/>
    </source>
</evidence>
<accession>A0A395IU30</accession>
<evidence type="ECO:0000313" key="4">
    <source>
        <dbReference type="Proteomes" id="UP000249056"/>
    </source>
</evidence>
<sequence length="547" mass="60232">MLLQSTSPDIIRPRKAKSPAPVGAEQAASSHYYTAFKVILKITVIALVICISFLPTVALRNRTREDPDRHVRNLEYPVSFAISTELERQVTHVPLRYIKAGKLIVQQLRIRGSTSVDSMTIPADEQAERSEHVADDTAGGIQCGDYTISGSTHEAKSVKEPTQQCVLDIKTRNVEKCLKQPILPIRDDDRVIRGCGSWQERRKHCGKCHSLNWQTRPRSLIPTTLSVSTRSSLSTSKPKLQIIETCSYESAIKNGGRCPLRWVGQNQETNQFLSQSEQESRVSNTEQQSRNVDGVLEETQDIIAFYRADSCQDPWIRTSDGWCVYRWEDDESDGIFFPQNTKPGQASSIESGSEGNNGITVAYKADSCPSTWISTTDGWCVYELRDCDEPLEISFPKPQSHPRGENAMQKINVRPNTTTPTAGVSTAPTNGACEPLGYVLWTADVFLIPTINANIQRIPYPDLGSQDLKDGHGTDDTLFGALGIIARPTVTDQPNGAVQPTAAEQPNTAGHPTVLTPPAAIEEPVATELAHCSNDSGRTSSLRQGFD</sequence>
<feature type="region of interest" description="Disordered" evidence="1">
    <location>
        <begin position="491"/>
        <end position="512"/>
    </location>
</feature>
<keyword evidence="2" id="KW-0472">Membrane</keyword>
<dbReference type="AlphaFoldDB" id="A0A395IU30"/>
<proteinExistence type="predicted"/>
<name>A0A395IU30_9HELO</name>
<reference evidence="3 4" key="1">
    <citation type="submission" date="2018-06" db="EMBL/GenBank/DDBJ databases">
        <title>Genome Sequence of the Brown Rot Fungal Pathogen Monilinia fructigena.</title>
        <authorList>
            <person name="Landi L."/>
            <person name="De Miccolis Angelini R.M."/>
            <person name="Pollastro S."/>
            <person name="Abate D."/>
            <person name="Faretra F."/>
            <person name="Romanazzi G."/>
        </authorList>
    </citation>
    <scope>NUCLEOTIDE SEQUENCE [LARGE SCALE GENOMIC DNA]</scope>
    <source>
        <strain evidence="3 4">Mfrg269</strain>
    </source>
</reference>
<feature type="compositionally biased region" description="Polar residues" evidence="1">
    <location>
        <begin position="491"/>
        <end position="510"/>
    </location>
</feature>
<keyword evidence="2" id="KW-1133">Transmembrane helix</keyword>
<comment type="caution">
    <text evidence="3">The sequence shown here is derived from an EMBL/GenBank/DDBJ whole genome shotgun (WGS) entry which is preliminary data.</text>
</comment>
<gene>
    <name evidence="3" type="ORF">DID88_003449</name>
</gene>
<dbReference type="Proteomes" id="UP000249056">
    <property type="component" value="Unassembled WGS sequence"/>
</dbReference>